<dbReference type="OrthoDB" id="25129at2759"/>
<evidence type="ECO:0000313" key="2">
    <source>
        <dbReference type="EMBL" id="OQD72107.1"/>
    </source>
</evidence>
<reference evidence="3" key="1">
    <citation type="journal article" date="2017" name="Nat. Microbiol.">
        <title>Global analysis of biosynthetic gene clusters reveals vast potential of secondary metabolite production in Penicillium species.</title>
        <authorList>
            <person name="Nielsen J.C."/>
            <person name="Grijseels S."/>
            <person name="Prigent S."/>
            <person name="Ji B."/>
            <person name="Dainat J."/>
            <person name="Nielsen K.F."/>
            <person name="Frisvad J.C."/>
            <person name="Workman M."/>
            <person name="Nielsen J."/>
        </authorList>
    </citation>
    <scope>NUCLEOTIDE SEQUENCE [LARGE SCALE GENOMIC DNA]</scope>
    <source>
        <strain evidence="3">IBT 4502</strain>
    </source>
</reference>
<dbReference type="Gene3D" id="3.90.1200.10">
    <property type="match status" value="1"/>
</dbReference>
<dbReference type="EMBL" id="MDYM01000001">
    <property type="protein sequence ID" value="OQD72107.1"/>
    <property type="molecule type" value="Genomic_DNA"/>
</dbReference>
<name>A0A1V6P5R6_PENPO</name>
<dbReference type="Gene3D" id="3.30.200.20">
    <property type="entry name" value="Phosphorylase Kinase, domain 1"/>
    <property type="match status" value="1"/>
</dbReference>
<dbReference type="Pfam" id="PF01636">
    <property type="entry name" value="APH"/>
    <property type="match status" value="1"/>
</dbReference>
<evidence type="ECO:0000313" key="3">
    <source>
        <dbReference type="Proteomes" id="UP000191408"/>
    </source>
</evidence>
<comment type="caution">
    <text evidence="2">The sequence shown here is derived from an EMBL/GenBank/DDBJ whole genome shotgun (WGS) entry which is preliminary data.</text>
</comment>
<dbReference type="SUPFAM" id="SSF56112">
    <property type="entry name" value="Protein kinase-like (PK-like)"/>
    <property type="match status" value="1"/>
</dbReference>
<gene>
    <name evidence="2" type="ORF">PENPOL_c001G00212</name>
</gene>
<keyword evidence="3" id="KW-1185">Reference proteome</keyword>
<protein>
    <recommendedName>
        <fullName evidence="1">Aminoglycoside phosphotransferase domain-containing protein</fullName>
    </recommendedName>
</protein>
<organism evidence="2 3">
    <name type="scientific">Penicillium polonicum</name>
    <dbReference type="NCBI Taxonomy" id="60169"/>
    <lineage>
        <taxon>Eukaryota</taxon>
        <taxon>Fungi</taxon>
        <taxon>Dikarya</taxon>
        <taxon>Ascomycota</taxon>
        <taxon>Pezizomycotina</taxon>
        <taxon>Eurotiomycetes</taxon>
        <taxon>Eurotiomycetidae</taxon>
        <taxon>Eurotiales</taxon>
        <taxon>Aspergillaceae</taxon>
        <taxon>Penicillium</taxon>
    </lineage>
</organism>
<dbReference type="InterPro" id="IPR011009">
    <property type="entry name" value="Kinase-like_dom_sf"/>
</dbReference>
<dbReference type="Proteomes" id="UP000191408">
    <property type="component" value="Unassembled WGS sequence"/>
</dbReference>
<proteinExistence type="predicted"/>
<dbReference type="InterPro" id="IPR002575">
    <property type="entry name" value="Aminoglycoside_PTrfase"/>
</dbReference>
<sequence>MHILETFYLHSNKSYNMAANTDEPDETRDKIAQQLSPTPFACSSLTRLSGGTANFVYRGTLSSTGQSVVIKHTKDHSASNPDFKIDVTRCHFEEVILQALDGLAIYTNGKITVKTPRLLDFNRETNTQVFEDLPNSIDLKNFLLSKVSHDLSESSGRALGSALGSWLRSFHHWTAEEQQIECTKILGGNKVMKDLKFWVNYTMLLDTIENFPDILEGNREIFEKVRDLAAAELEQQSHDDGYGVIHGDFWTGNILLPNVPLTDQSPTTMFIVDWELSQIGSRALDLGQMIAELYETKLFKNVDGGVWIIQGFLEGYGALEDEMAFRTAIHVGVHLVCWGSRVPGWGTQKQIEEVVKLGRDLIVHGWRKDKAWFAEGILSCLFKG</sequence>
<dbReference type="AlphaFoldDB" id="A0A1V6P5R6"/>
<accession>A0A1V6P5R6</accession>
<evidence type="ECO:0000259" key="1">
    <source>
        <dbReference type="Pfam" id="PF01636"/>
    </source>
</evidence>
<dbReference type="STRING" id="60169.A0A1V6P5R6"/>
<feature type="domain" description="Aminoglycoside phosphotransferase" evidence="1">
    <location>
        <begin position="46"/>
        <end position="306"/>
    </location>
</feature>